<reference evidence="1" key="2">
    <citation type="journal article" date="2015" name="Fish Shellfish Immunol.">
        <title>Early steps in the European eel (Anguilla anguilla)-Vibrio vulnificus interaction in the gills: Role of the RtxA13 toxin.</title>
        <authorList>
            <person name="Callol A."/>
            <person name="Pajuelo D."/>
            <person name="Ebbesson L."/>
            <person name="Teles M."/>
            <person name="MacKenzie S."/>
            <person name="Amaro C."/>
        </authorList>
    </citation>
    <scope>NUCLEOTIDE SEQUENCE</scope>
</reference>
<dbReference type="AlphaFoldDB" id="A0A0E9Q9P6"/>
<proteinExistence type="predicted"/>
<organism evidence="1">
    <name type="scientific">Anguilla anguilla</name>
    <name type="common">European freshwater eel</name>
    <name type="synonym">Muraena anguilla</name>
    <dbReference type="NCBI Taxonomy" id="7936"/>
    <lineage>
        <taxon>Eukaryota</taxon>
        <taxon>Metazoa</taxon>
        <taxon>Chordata</taxon>
        <taxon>Craniata</taxon>
        <taxon>Vertebrata</taxon>
        <taxon>Euteleostomi</taxon>
        <taxon>Actinopterygii</taxon>
        <taxon>Neopterygii</taxon>
        <taxon>Teleostei</taxon>
        <taxon>Anguilliformes</taxon>
        <taxon>Anguillidae</taxon>
        <taxon>Anguilla</taxon>
    </lineage>
</organism>
<accession>A0A0E9Q9P6</accession>
<reference evidence="1" key="1">
    <citation type="submission" date="2014-11" db="EMBL/GenBank/DDBJ databases">
        <authorList>
            <person name="Amaro Gonzalez C."/>
        </authorList>
    </citation>
    <scope>NUCLEOTIDE SEQUENCE</scope>
</reference>
<evidence type="ECO:0000313" key="1">
    <source>
        <dbReference type="EMBL" id="JAH13616.1"/>
    </source>
</evidence>
<sequence length="38" mass="4662">MCFKEERSSADWLLYGLILEKKRPYYLICLCCQKFKQI</sequence>
<dbReference type="EMBL" id="GBXM01094961">
    <property type="protein sequence ID" value="JAH13616.1"/>
    <property type="molecule type" value="Transcribed_RNA"/>
</dbReference>
<name>A0A0E9Q9P6_ANGAN</name>
<protein>
    <submittedName>
        <fullName evidence="1">Uncharacterized protein</fullName>
    </submittedName>
</protein>